<protein>
    <submittedName>
        <fullName evidence="2">Uncharacterized protein</fullName>
    </submittedName>
</protein>
<organism evidence="2 3">
    <name type="scientific">Gossypium arboreum</name>
    <name type="common">Tree cotton</name>
    <name type="synonym">Gossypium nanking</name>
    <dbReference type="NCBI Taxonomy" id="29729"/>
    <lineage>
        <taxon>Eukaryota</taxon>
        <taxon>Viridiplantae</taxon>
        <taxon>Streptophyta</taxon>
        <taxon>Embryophyta</taxon>
        <taxon>Tracheophyta</taxon>
        <taxon>Spermatophyta</taxon>
        <taxon>Magnoliopsida</taxon>
        <taxon>eudicotyledons</taxon>
        <taxon>Gunneridae</taxon>
        <taxon>Pentapetalae</taxon>
        <taxon>rosids</taxon>
        <taxon>malvids</taxon>
        <taxon>Malvales</taxon>
        <taxon>Malvaceae</taxon>
        <taxon>Malvoideae</taxon>
        <taxon>Gossypium</taxon>
    </lineage>
</organism>
<sequence>MTLLLFSNAAKEPTQTVAEMPKKITSLNIEKDEEEEIDETATTSTNKVKDPVPPFPPAFVQNVEKEIKECSLAG</sequence>
<accession>A0ABR0QTW1</accession>
<dbReference type="EMBL" id="JARKNE010000002">
    <property type="protein sequence ID" value="KAK5842770.1"/>
    <property type="molecule type" value="Genomic_DNA"/>
</dbReference>
<comment type="caution">
    <text evidence="2">The sequence shown here is derived from an EMBL/GenBank/DDBJ whole genome shotgun (WGS) entry which is preliminary data.</text>
</comment>
<proteinExistence type="predicted"/>
<name>A0ABR0QTW1_GOSAR</name>
<evidence type="ECO:0000313" key="2">
    <source>
        <dbReference type="EMBL" id="KAK5842770.1"/>
    </source>
</evidence>
<dbReference type="Proteomes" id="UP001358586">
    <property type="component" value="Chromosome 2"/>
</dbReference>
<gene>
    <name evidence="2" type="ORF">PVK06_005161</name>
</gene>
<reference evidence="2 3" key="1">
    <citation type="submission" date="2023-03" db="EMBL/GenBank/DDBJ databases">
        <title>WGS of Gossypium arboreum.</title>
        <authorList>
            <person name="Yu D."/>
        </authorList>
    </citation>
    <scope>NUCLEOTIDE SEQUENCE [LARGE SCALE GENOMIC DNA]</scope>
    <source>
        <tissue evidence="2">Leaf</tissue>
    </source>
</reference>
<evidence type="ECO:0000313" key="3">
    <source>
        <dbReference type="Proteomes" id="UP001358586"/>
    </source>
</evidence>
<feature type="region of interest" description="Disordered" evidence="1">
    <location>
        <begin position="32"/>
        <end position="54"/>
    </location>
</feature>
<keyword evidence="3" id="KW-1185">Reference proteome</keyword>
<evidence type="ECO:0000256" key="1">
    <source>
        <dbReference type="SAM" id="MobiDB-lite"/>
    </source>
</evidence>